<protein>
    <recommendedName>
        <fullName evidence="1">BioF2-like acetyltransferase domain-containing protein</fullName>
    </recommendedName>
</protein>
<dbReference type="RefSeq" id="WP_100678498.1">
    <property type="nucleotide sequence ID" value="NZ_NIPO01000001.1"/>
</dbReference>
<dbReference type="InterPro" id="IPR038740">
    <property type="entry name" value="BioF2-like_GNAT_dom"/>
</dbReference>
<sequence length="325" mass="38132">MILVLQIIKYSPKYYDSWNEFVLNSVNGTFLFHRDFMEYHSYRFEDYSLMVFDNDKLVAVFPANIHENTVYSHQGLTYGGLIVQNGERTTNQLKYFEHIFDYLTNQQIAQLIIKEIPVFYHQYFNDILPYLSYVTEAKIIKSEICSAIDLAAPFRVSKSILRDAKSAKKKGITINETDDLSFFWEHILTANLNKKYHTNPVHTYDEIALLKHRFPDNIRFYELKLDNKIIGGTVLFINKDVVHVQYISGLKDYRQLGGLDLLFTELMKYFQNTKKYFDFGTSNEDNGKKINQGLLFWKEGFGARVCTQKTYSFSLKNNALESIYL</sequence>
<dbReference type="EMBL" id="NIPO01000001">
    <property type="protein sequence ID" value="PJR04939.1"/>
    <property type="molecule type" value="Genomic_DNA"/>
</dbReference>
<dbReference type="OrthoDB" id="9808687at2"/>
<name>A0A2M9R7U8_9FLAO</name>
<accession>A0A2M9R7U8</accession>
<proteinExistence type="predicted"/>
<gene>
    <name evidence="2" type="ORF">CDL10_10585</name>
</gene>
<evidence type="ECO:0000313" key="3">
    <source>
        <dbReference type="Proteomes" id="UP000231960"/>
    </source>
</evidence>
<reference evidence="2 3" key="1">
    <citation type="submission" date="2017-06" db="EMBL/GenBank/DDBJ databases">
        <title>Description of Avrilella dinanensis gen. nov. sp. nov.</title>
        <authorList>
            <person name="Leyer C."/>
            <person name="Sassi M."/>
            <person name="Minet J."/>
            <person name="Kayal S."/>
            <person name="Cattoir V."/>
        </authorList>
    </citation>
    <scope>NUCLEOTIDE SEQUENCE [LARGE SCALE GENOMIC DNA]</scope>
    <source>
        <strain evidence="2 3">UR159</strain>
    </source>
</reference>
<dbReference type="Proteomes" id="UP000231960">
    <property type="component" value="Unassembled WGS sequence"/>
</dbReference>
<evidence type="ECO:0000259" key="1">
    <source>
        <dbReference type="Pfam" id="PF13480"/>
    </source>
</evidence>
<dbReference type="Pfam" id="PF13480">
    <property type="entry name" value="Acetyltransf_6"/>
    <property type="match status" value="1"/>
</dbReference>
<dbReference type="SUPFAM" id="SSF55729">
    <property type="entry name" value="Acyl-CoA N-acyltransferases (Nat)"/>
    <property type="match status" value="1"/>
</dbReference>
<comment type="caution">
    <text evidence="2">The sequence shown here is derived from an EMBL/GenBank/DDBJ whole genome shotgun (WGS) entry which is preliminary data.</text>
</comment>
<dbReference type="InterPro" id="IPR016181">
    <property type="entry name" value="Acyl_CoA_acyltransferase"/>
</dbReference>
<organism evidence="2 3">
    <name type="scientific">Avrilella dinanensis</name>
    <dbReference type="NCBI Taxonomy" id="2008672"/>
    <lineage>
        <taxon>Bacteria</taxon>
        <taxon>Pseudomonadati</taxon>
        <taxon>Bacteroidota</taxon>
        <taxon>Flavobacteriia</taxon>
        <taxon>Flavobacteriales</taxon>
        <taxon>Flavobacteriaceae</taxon>
        <taxon>Avrilella</taxon>
    </lineage>
</organism>
<dbReference type="AlphaFoldDB" id="A0A2M9R7U8"/>
<evidence type="ECO:0000313" key="2">
    <source>
        <dbReference type="EMBL" id="PJR04939.1"/>
    </source>
</evidence>
<dbReference type="Gene3D" id="3.40.630.30">
    <property type="match status" value="1"/>
</dbReference>
<keyword evidence="3" id="KW-1185">Reference proteome</keyword>
<feature type="domain" description="BioF2-like acetyltransferase" evidence="1">
    <location>
        <begin position="196"/>
        <end position="285"/>
    </location>
</feature>